<comment type="caution">
    <text evidence="3">The sequence shown here is derived from an EMBL/GenBank/DDBJ whole genome shotgun (WGS) entry which is preliminary data.</text>
</comment>
<feature type="region of interest" description="Disordered" evidence="2">
    <location>
        <begin position="273"/>
        <end position="306"/>
    </location>
</feature>
<feature type="compositionally biased region" description="Basic and acidic residues" evidence="2">
    <location>
        <begin position="273"/>
        <end position="291"/>
    </location>
</feature>
<dbReference type="Gramene" id="GBG72857">
    <property type="protein sequence ID" value="GBG72857"/>
    <property type="gene ID" value="CBR_g12576"/>
</dbReference>
<sequence length="306" mass="34908">MELRRQVADKQVNEDVILAQKEEIGELKQSVYMKINFEKEIVGLRKEVNSLRDQTEHVMAEVGQWKKEALRPDNKRGSVTMQTPDCSNRGTPKPRRSDNVRESEQWKEEYCNLRSLHRLANIEAEALKEKRVEAEMKRMEAEKHVKTLKEQMSRLMAGGDKANVSGATNLKERLEEVAVRSARKGLKVMPGRAVDSIQPATEDRTDSVAKKPASATTNDRVEFVEQKRQLRMLRKIGLEPLCKEEGVKLDKFEETICELAKARARKAFGDDKGWTSKQIGEIHEMSDDASKEVSNTDDEDGRSVEL</sequence>
<dbReference type="Proteomes" id="UP000265515">
    <property type="component" value="Unassembled WGS sequence"/>
</dbReference>
<proteinExistence type="predicted"/>
<name>A0A388KS38_CHABU</name>
<evidence type="ECO:0000256" key="1">
    <source>
        <dbReference type="SAM" id="Coils"/>
    </source>
</evidence>
<dbReference type="EMBL" id="BFEA01000173">
    <property type="protein sequence ID" value="GBG72857.1"/>
    <property type="molecule type" value="Genomic_DNA"/>
</dbReference>
<gene>
    <name evidence="3" type="ORF">CBR_g12576</name>
</gene>
<feature type="coiled-coil region" evidence="1">
    <location>
        <begin position="117"/>
        <end position="151"/>
    </location>
</feature>
<evidence type="ECO:0000313" key="4">
    <source>
        <dbReference type="Proteomes" id="UP000265515"/>
    </source>
</evidence>
<feature type="compositionally biased region" description="Polar residues" evidence="2">
    <location>
        <begin position="77"/>
        <end position="90"/>
    </location>
</feature>
<accession>A0A388KS38</accession>
<evidence type="ECO:0000256" key="2">
    <source>
        <dbReference type="SAM" id="MobiDB-lite"/>
    </source>
</evidence>
<keyword evidence="1" id="KW-0175">Coiled coil</keyword>
<dbReference type="AlphaFoldDB" id="A0A388KS38"/>
<reference evidence="3 4" key="1">
    <citation type="journal article" date="2018" name="Cell">
        <title>The Chara Genome: Secondary Complexity and Implications for Plant Terrestrialization.</title>
        <authorList>
            <person name="Nishiyama T."/>
            <person name="Sakayama H."/>
            <person name="Vries J.D."/>
            <person name="Buschmann H."/>
            <person name="Saint-Marcoux D."/>
            <person name="Ullrich K.K."/>
            <person name="Haas F.B."/>
            <person name="Vanderstraeten L."/>
            <person name="Becker D."/>
            <person name="Lang D."/>
            <person name="Vosolsobe S."/>
            <person name="Rombauts S."/>
            <person name="Wilhelmsson P.K.I."/>
            <person name="Janitza P."/>
            <person name="Kern R."/>
            <person name="Heyl A."/>
            <person name="Rumpler F."/>
            <person name="Villalobos L.I.A.C."/>
            <person name="Clay J.M."/>
            <person name="Skokan R."/>
            <person name="Toyoda A."/>
            <person name="Suzuki Y."/>
            <person name="Kagoshima H."/>
            <person name="Schijlen E."/>
            <person name="Tajeshwar N."/>
            <person name="Catarino B."/>
            <person name="Hetherington A.J."/>
            <person name="Saltykova A."/>
            <person name="Bonnot C."/>
            <person name="Breuninger H."/>
            <person name="Symeonidi A."/>
            <person name="Radhakrishnan G.V."/>
            <person name="Van Nieuwerburgh F."/>
            <person name="Deforce D."/>
            <person name="Chang C."/>
            <person name="Karol K.G."/>
            <person name="Hedrich R."/>
            <person name="Ulvskov P."/>
            <person name="Glockner G."/>
            <person name="Delwiche C.F."/>
            <person name="Petrasek J."/>
            <person name="Van de Peer Y."/>
            <person name="Friml J."/>
            <person name="Beilby M."/>
            <person name="Dolan L."/>
            <person name="Kohara Y."/>
            <person name="Sugano S."/>
            <person name="Fujiyama A."/>
            <person name="Delaux P.-M."/>
            <person name="Quint M."/>
            <person name="TheiBen G."/>
            <person name="Hagemann M."/>
            <person name="Harholt J."/>
            <person name="Dunand C."/>
            <person name="Zachgo S."/>
            <person name="Langdale J."/>
            <person name="Maumus F."/>
            <person name="Straeten D.V.D."/>
            <person name="Gould S.B."/>
            <person name="Rensing S.A."/>
        </authorList>
    </citation>
    <scope>NUCLEOTIDE SEQUENCE [LARGE SCALE GENOMIC DNA]</scope>
    <source>
        <strain evidence="3 4">S276</strain>
    </source>
</reference>
<protein>
    <submittedName>
        <fullName evidence="3">Uncharacterized protein</fullName>
    </submittedName>
</protein>
<organism evidence="3 4">
    <name type="scientific">Chara braunii</name>
    <name type="common">Braun's stonewort</name>
    <dbReference type="NCBI Taxonomy" id="69332"/>
    <lineage>
        <taxon>Eukaryota</taxon>
        <taxon>Viridiplantae</taxon>
        <taxon>Streptophyta</taxon>
        <taxon>Charophyceae</taxon>
        <taxon>Charales</taxon>
        <taxon>Characeae</taxon>
        <taxon>Chara</taxon>
    </lineage>
</organism>
<keyword evidence="4" id="KW-1185">Reference proteome</keyword>
<evidence type="ECO:0000313" key="3">
    <source>
        <dbReference type="EMBL" id="GBG72857.1"/>
    </source>
</evidence>
<feature type="compositionally biased region" description="Basic and acidic residues" evidence="2">
    <location>
        <begin position="95"/>
        <end position="104"/>
    </location>
</feature>
<feature type="region of interest" description="Disordered" evidence="2">
    <location>
        <begin position="69"/>
        <end position="104"/>
    </location>
</feature>
<feature type="region of interest" description="Disordered" evidence="2">
    <location>
        <begin position="198"/>
        <end position="217"/>
    </location>
</feature>